<accession>X1CM49</accession>
<dbReference type="AlphaFoldDB" id="X1CM49"/>
<dbReference type="EMBL" id="BART01019614">
    <property type="protein sequence ID" value="GAG94067.1"/>
    <property type="molecule type" value="Genomic_DNA"/>
</dbReference>
<feature type="non-terminal residue" evidence="1">
    <location>
        <position position="1"/>
    </location>
</feature>
<organism evidence="1">
    <name type="scientific">marine sediment metagenome</name>
    <dbReference type="NCBI Taxonomy" id="412755"/>
    <lineage>
        <taxon>unclassified sequences</taxon>
        <taxon>metagenomes</taxon>
        <taxon>ecological metagenomes</taxon>
    </lineage>
</organism>
<comment type="caution">
    <text evidence="1">The sequence shown here is derived from an EMBL/GenBank/DDBJ whole genome shotgun (WGS) entry which is preliminary data.</text>
</comment>
<name>X1CM49_9ZZZZ</name>
<reference evidence="1" key="1">
    <citation type="journal article" date="2014" name="Front. Microbiol.">
        <title>High frequency of phylogenetically diverse reductive dehalogenase-homologous genes in deep subseafloor sedimentary metagenomes.</title>
        <authorList>
            <person name="Kawai M."/>
            <person name="Futagami T."/>
            <person name="Toyoda A."/>
            <person name="Takaki Y."/>
            <person name="Nishi S."/>
            <person name="Hori S."/>
            <person name="Arai W."/>
            <person name="Tsubouchi T."/>
            <person name="Morono Y."/>
            <person name="Uchiyama I."/>
            <person name="Ito T."/>
            <person name="Fujiyama A."/>
            <person name="Inagaki F."/>
            <person name="Takami H."/>
        </authorList>
    </citation>
    <scope>NUCLEOTIDE SEQUENCE</scope>
    <source>
        <strain evidence="1">Expedition CK06-06</strain>
    </source>
</reference>
<evidence type="ECO:0000313" key="1">
    <source>
        <dbReference type="EMBL" id="GAG94067.1"/>
    </source>
</evidence>
<sequence length="44" mass="5372">EIVEMKRAYDFKDTAYPKTYHRYPAKLDRVRPFGRAFCPYRPCD</sequence>
<gene>
    <name evidence="1" type="ORF">S01H4_36657</name>
</gene>
<proteinExistence type="predicted"/>
<protein>
    <submittedName>
        <fullName evidence="1">Uncharacterized protein</fullName>
    </submittedName>
</protein>